<comment type="catalytic activity">
    <reaction evidence="11">
        <text>S-methyl-5'-thioadenosine + phosphate = 5-(methylsulfanyl)-alpha-D-ribose 1-phosphate + adenine</text>
        <dbReference type="Rhea" id="RHEA:11852"/>
        <dbReference type="ChEBI" id="CHEBI:16708"/>
        <dbReference type="ChEBI" id="CHEBI:17509"/>
        <dbReference type="ChEBI" id="CHEBI:43474"/>
        <dbReference type="ChEBI" id="CHEBI:58533"/>
        <dbReference type="EC" id="2.4.2.28"/>
    </reaction>
    <physiologicalReaction direction="left-to-right" evidence="11">
        <dbReference type="Rhea" id="RHEA:11853"/>
    </physiologicalReaction>
</comment>
<keyword evidence="7" id="KW-0862">Zinc</keyword>
<comment type="similarity">
    <text evidence="3 12">Belongs to the purine nucleoside phosphorylase YfiH/LACC1 family.</text>
</comment>
<dbReference type="GO" id="GO:0016787">
    <property type="term" value="F:hydrolase activity"/>
    <property type="evidence" value="ECO:0007669"/>
    <property type="project" value="UniProtKB-KW"/>
</dbReference>
<dbReference type="PANTHER" id="PTHR30616">
    <property type="entry name" value="UNCHARACTERIZED PROTEIN YFIH"/>
    <property type="match status" value="1"/>
</dbReference>
<gene>
    <name evidence="13" type="ORF">N866_04745</name>
</gene>
<evidence type="ECO:0000256" key="7">
    <source>
        <dbReference type="ARBA" id="ARBA00022833"/>
    </source>
</evidence>
<evidence type="ECO:0000256" key="6">
    <source>
        <dbReference type="ARBA" id="ARBA00022801"/>
    </source>
</evidence>
<dbReference type="AlphaFoldDB" id="A0A021VUJ4"/>
<evidence type="ECO:0000256" key="1">
    <source>
        <dbReference type="ARBA" id="ARBA00000553"/>
    </source>
</evidence>
<name>A0A021VUJ4_9CELL</name>
<dbReference type="EMBL" id="AXCW01000017">
    <property type="protein sequence ID" value="EYR64803.1"/>
    <property type="molecule type" value="Genomic_DNA"/>
</dbReference>
<sequence length="268" mass="26913">MSAADALPVVPVDLGRGVRAVLTTTATGNLGTAVGDDPANVARVRARVDRVLGAPVLYAQQVHGAHVHVVEAAVASGHPVPGGPHGAAAGADPLGPGVVAVADALVTNRTDVALGVVVADCVPVLLADVDGGVVGVAHAGRRGLVDGIVPAVVAVLLERGADVSRLRAVVGPAACGRCYEVPAELRDEVASVLPSTASTTSWGTPALDLPAGVAEQLREAGLEHVERQGGCTVEERTWFSHRVATGGSRPPGAPPRQVGRMAGVVRLL</sequence>
<keyword evidence="6" id="KW-0378">Hydrolase</keyword>
<comment type="function">
    <text evidence="2">Purine nucleoside enzyme that catalyzes the phosphorolysis of adenosine and inosine nucleosides, yielding D-ribose 1-phosphate and the respective free bases, adenine and hypoxanthine. Also catalyzes the phosphorolysis of S-methyl-5'-thioadenosine into adenine and S-methyl-5-thio-alpha-D-ribose 1-phosphate. Also has adenosine deaminase activity.</text>
</comment>
<dbReference type="CDD" id="cd16833">
    <property type="entry name" value="YfiH"/>
    <property type="match status" value="1"/>
</dbReference>
<proteinExistence type="inferred from homology"/>
<keyword evidence="4" id="KW-0808">Transferase</keyword>
<evidence type="ECO:0000256" key="8">
    <source>
        <dbReference type="ARBA" id="ARBA00023008"/>
    </source>
</evidence>
<keyword evidence="14" id="KW-1185">Reference proteome</keyword>
<evidence type="ECO:0000256" key="12">
    <source>
        <dbReference type="RuleBase" id="RU361274"/>
    </source>
</evidence>
<dbReference type="InterPro" id="IPR011324">
    <property type="entry name" value="Cytotoxic_necrot_fac-like_cat"/>
</dbReference>
<dbReference type="GO" id="GO:0005507">
    <property type="term" value="F:copper ion binding"/>
    <property type="evidence" value="ECO:0007669"/>
    <property type="project" value="TreeGrafter"/>
</dbReference>
<accession>A0A021VUJ4</accession>
<organism evidence="13 14">
    <name type="scientific">Actinotalea ferrariae CF5-4</name>
    <dbReference type="NCBI Taxonomy" id="948458"/>
    <lineage>
        <taxon>Bacteria</taxon>
        <taxon>Bacillati</taxon>
        <taxon>Actinomycetota</taxon>
        <taxon>Actinomycetes</taxon>
        <taxon>Micrococcales</taxon>
        <taxon>Cellulomonadaceae</taxon>
        <taxon>Actinotalea</taxon>
    </lineage>
</organism>
<evidence type="ECO:0000313" key="13">
    <source>
        <dbReference type="EMBL" id="EYR64803.1"/>
    </source>
</evidence>
<comment type="catalytic activity">
    <reaction evidence="10">
        <text>adenosine + phosphate = alpha-D-ribose 1-phosphate + adenine</text>
        <dbReference type="Rhea" id="RHEA:27642"/>
        <dbReference type="ChEBI" id="CHEBI:16335"/>
        <dbReference type="ChEBI" id="CHEBI:16708"/>
        <dbReference type="ChEBI" id="CHEBI:43474"/>
        <dbReference type="ChEBI" id="CHEBI:57720"/>
        <dbReference type="EC" id="2.4.2.1"/>
    </reaction>
    <physiologicalReaction direction="left-to-right" evidence="10">
        <dbReference type="Rhea" id="RHEA:27643"/>
    </physiologicalReaction>
</comment>
<evidence type="ECO:0000256" key="11">
    <source>
        <dbReference type="ARBA" id="ARBA00049893"/>
    </source>
</evidence>
<dbReference type="InterPro" id="IPR038371">
    <property type="entry name" value="Cu_polyphenol_OxRdtase_sf"/>
</dbReference>
<evidence type="ECO:0000256" key="3">
    <source>
        <dbReference type="ARBA" id="ARBA00007353"/>
    </source>
</evidence>
<dbReference type="GO" id="GO:0017061">
    <property type="term" value="F:S-methyl-5-thioadenosine phosphorylase activity"/>
    <property type="evidence" value="ECO:0007669"/>
    <property type="project" value="UniProtKB-EC"/>
</dbReference>
<dbReference type="SUPFAM" id="SSF64438">
    <property type="entry name" value="CNF1/YfiH-like putative cysteine hydrolases"/>
    <property type="match status" value="1"/>
</dbReference>
<keyword evidence="5" id="KW-0479">Metal-binding</keyword>
<dbReference type="RefSeq" id="WP_052022303.1">
    <property type="nucleotide sequence ID" value="NZ_AXCW01000017.1"/>
</dbReference>
<dbReference type="PANTHER" id="PTHR30616:SF2">
    <property type="entry name" value="PURINE NUCLEOSIDE PHOSPHORYLASE LACC1"/>
    <property type="match status" value="1"/>
</dbReference>
<keyword evidence="8" id="KW-0186">Copper</keyword>
<comment type="caution">
    <text evidence="13">The sequence shown here is derived from an EMBL/GenBank/DDBJ whole genome shotgun (WGS) entry which is preliminary data.</text>
</comment>
<dbReference type="Proteomes" id="UP000019753">
    <property type="component" value="Unassembled WGS sequence"/>
</dbReference>
<evidence type="ECO:0000256" key="9">
    <source>
        <dbReference type="ARBA" id="ARBA00047989"/>
    </source>
</evidence>
<evidence type="ECO:0000256" key="2">
    <source>
        <dbReference type="ARBA" id="ARBA00003215"/>
    </source>
</evidence>
<evidence type="ECO:0000256" key="4">
    <source>
        <dbReference type="ARBA" id="ARBA00022679"/>
    </source>
</evidence>
<evidence type="ECO:0000256" key="5">
    <source>
        <dbReference type="ARBA" id="ARBA00022723"/>
    </source>
</evidence>
<comment type="catalytic activity">
    <reaction evidence="9">
        <text>adenosine + H2O + H(+) = inosine + NH4(+)</text>
        <dbReference type="Rhea" id="RHEA:24408"/>
        <dbReference type="ChEBI" id="CHEBI:15377"/>
        <dbReference type="ChEBI" id="CHEBI:15378"/>
        <dbReference type="ChEBI" id="CHEBI:16335"/>
        <dbReference type="ChEBI" id="CHEBI:17596"/>
        <dbReference type="ChEBI" id="CHEBI:28938"/>
        <dbReference type="EC" id="3.5.4.4"/>
    </reaction>
    <physiologicalReaction direction="left-to-right" evidence="9">
        <dbReference type="Rhea" id="RHEA:24409"/>
    </physiologicalReaction>
</comment>
<dbReference type="NCBIfam" id="TIGR00726">
    <property type="entry name" value="peptidoglycan editing factor PgeF"/>
    <property type="match status" value="1"/>
</dbReference>
<evidence type="ECO:0000313" key="14">
    <source>
        <dbReference type="Proteomes" id="UP000019753"/>
    </source>
</evidence>
<reference evidence="13 14" key="1">
    <citation type="submission" date="2014-01" db="EMBL/GenBank/DDBJ databases">
        <title>Actinotalea ferrariae CF5-4.</title>
        <authorList>
            <person name="Chen F."/>
            <person name="Li Y."/>
            <person name="Wang G."/>
        </authorList>
    </citation>
    <scope>NUCLEOTIDE SEQUENCE [LARGE SCALE GENOMIC DNA]</scope>
    <source>
        <strain evidence="13 14">CF5-4</strain>
    </source>
</reference>
<comment type="catalytic activity">
    <reaction evidence="1">
        <text>inosine + phosphate = alpha-D-ribose 1-phosphate + hypoxanthine</text>
        <dbReference type="Rhea" id="RHEA:27646"/>
        <dbReference type="ChEBI" id="CHEBI:17368"/>
        <dbReference type="ChEBI" id="CHEBI:17596"/>
        <dbReference type="ChEBI" id="CHEBI:43474"/>
        <dbReference type="ChEBI" id="CHEBI:57720"/>
        <dbReference type="EC" id="2.4.2.1"/>
    </reaction>
    <physiologicalReaction direction="left-to-right" evidence="1">
        <dbReference type="Rhea" id="RHEA:27647"/>
    </physiologicalReaction>
</comment>
<evidence type="ECO:0000256" key="10">
    <source>
        <dbReference type="ARBA" id="ARBA00048968"/>
    </source>
</evidence>
<dbReference type="InterPro" id="IPR003730">
    <property type="entry name" value="Cu_polyphenol_OxRdtase"/>
</dbReference>
<protein>
    <recommendedName>
        <fullName evidence="12">Purine nucleoside phosphorylase</fullName>
    </recommendedName>
</protein>
<dbReference type="Gene3D" id="3.60.140.10">
    <property type="entry name" value="CNF1/YfiH-like putative cysteine hydrolases"/>
    <property type="match status" value="1"/>
</dbReference>
<dbReference type="Pfam" id="PF02578">
    <property type="entry name" value="Cu-oxidase_4"/>
    <property type="match status" value="1"/>
</dbReference>